<reference evidence="1 2" key="1">
    <citation type="journal article" date="2019" name="G3 (Bethesda)">
        <title>Sequencing of a Wild Apple (Malus baccata) Genome Unravels the Differences Between Cultivated and Wild Apple Species Regarding Disease Resistance and Cold Tolerance.</title>
        <authorList>
            <person name="Chen X."/>
        </authorList>
    </citation>
    <scope>NUCLEOTIDE SEQUENCE [LARGE SCALE GENOMIC DNA]</scope>
    <source>
        <strain evidence="2">cv. Shandingzi</strain>
        <tissue evidence="1">Leaves</tissue>
    </source>
</reference>
<sequence>MHCPSIKHLGTARRILRYVQGTVDYGIKYEKGNAALLIGFCDSDWSGDEDDMKSTSGYAFSFGSGAFSWASVKQQSVALSTAEAEYMSASEATTQATWLRFVLHDFGEELIEPTPLMCDNTSAIAMSKNPVFHQRSKHIKRKFHFIRDAIQEGTIDLQYCKSEEQLADIFTKALAKDRFCALRDKLGVISVKTLEGSVS</sequence>
<gene>
    <name evidence="1" type="ORF">C1H46_019114</name>
</gene>
<name>A0A540M9U6_MALBA</name>
<proteinExistence type="predicted"/>
<dbReference type="PANTHER" id="PTHR11439">
    <property type="entry name" value="GAG-POL-RELATED RETROTRANSPOSON"/>
    <property type="match status" value="1"/>
</dbReference>
<keyword evidence="2" id="KW-1185">Reference proteome</keyword>
<dbReference type="STRING" id="106549.A0A540M9U6"/>
<dbReference type="PANTHER" id="PTHR11439:SF463">
    <property type="entry name" value="REVERSE TRANSCRIPTASE TY1_COPIA-TYPE DOMAIN-CONTAINING PROTEIN"/>
    <property type="match status" value="1"/>
</dbReference>
<comment type="caution">
    <text evidence="1">The sequence shown here is derived from an EMBL/GenBank/DDBJ whole genome shotgun (WGS) entry which is preliminary data.</text>
</comment>
<evidence type="ECO:0000313" key="2">
    <source>
        <dbReference type="Proteomes" id="UP000315295"/>
    </source>
</evidence>
<accession>A0A540M9U6</accession>
<dbReference type="AlphaFoldDB" id="A0A540M9U6"/>
<evidence type="ECO:0008006" key="3">
    <source>
        <dbReference type="Google" id="ProtNLM"/>
    </source>
</evidence>
<dbReference type="EMBL" id="VIEB01000319">
    <property type="protein sequence ID" value="TQD95322.1"/>
    <property type="molecule type" value="Genomic_DNA"/>
</dbReference>
<evidence type="ECO:0000313" key="1">
    <source>
        <dbReference type="EMBL" id="TQD95322.1"/>
    </source>
</evidence>
<protein>
    <recommendedName>
        <fullName evidence="3">Reverse transcriptase Ty1/copia-type domain-containing protein</fullName>
    </recommendedName>
</protein>
<dbReference type="CDD" id="cd09272">
    <property type="entry name" value="RNase_HI_RT_Ty1"/>
    <property type="match status" value="1"/>
</dbReference>
<dbReference type="Proteomes" id="UP000315295">
    <property type="component" value="Unassembled WGS sequence"/>
</dbReference>
<organism evidence="1 2">
    <name type="scientific">Malus baccata</name>
    <name type="common">Siberian crab apple</name>
    <name type="synonym">Pyrus baccata</name>
    <dbReference type="NCBI Taxonomy" id="106549"/>
    <lineage>
        <taxon>Eukaryota</taxon>
        <taxon>Viridiplantae</taxon>
        <taxon>Streptophyta</taxon>
        <taxon>Embryophyta</taxon>
        <taxon>Tracheophyta</taxon>
        <taxon>Spermatophyta</taxon>
        <taxon>Magnoliopsida</taxon>
        <taxon>eudicotyledons</taxon>
        <taxon>Gunneridae</taxon>
        <taxon>Pentapetalae</taxon>
        <taxon>rosids</taxon>
        <taxon>fabids</taxon>
        <taxon>Rosales</taxon>
        <taxon>Rosaceae</taxon>
        <taxon>Amygdaloideae</taxon>
        <taxon>Maleae</taxon>
        <taxon>Malus</taxon>
    </lineage>
</organism>